<organism evidence="1 2">
    <name type="scientific">Flavobacterium suzhouense</name>
    <dbReference type="NCBI Taxonomy" id="1529638"/>
    <lineage>
        <taxon>Bacteria</taxon>
        <taxon>Pseudomonadati</taxon>
        <taxon>Bacteroidota</taxon>
        <taxon>Flavobacteriia</taxon>
        <taxon>Flavobacteriales</taxon>
        <taxon>Flavobacteriaceae</taxon>
        <taxon>Flavobacterium</taxon>
    </lineage>
</organism>
<gene>
    <name evidence="1" type="ORF">ACFSR3_02195</name>
</gene>
<dbReference type="Gene3D" id="2.60.120.200">
    <property type="match status" value="1"/>
</dbReference>
<dbReference type="EMBL" id="JBHUMD010000003">
    <property type="protein sequence ID" value="MFD2600856.1"/>
    <property type="molecule type" value="Genomic_DNA"/>
</dbReference>
<dbReference type="NCBIfam" id="NF038128">
    <property type="entry name" value="choice_anch_J"/>
    <property type="match status" value="1"/>
</dbReference>
<name>A0ABW5NP35_9FLAO</name>
<evidence type="ECO:0000313" key="2">
    <source>
        <dbReference type="Proteomes" id="UP001597480"/>
    </source>
</evidence>
<dbReference type="RefSeq" id="WP_379819520.1">
    <property type="nucleotide sequence ID" value="NZ_JBHUMD010000003.1"/>
</dbReference>
<protein>
    <submittedName>
        <fullName evidence="1">Choice-of-anchor J domain-containing protein</fullName>
    </submittedName>
</protein>
<evidence type="ECO:0000313" key="1">
    <source>
        <dbReference type="EMBL" id="MFD2600856.1"/>
    </source>
</evidence>
<dbReference type="Proteomes" id="UP001597480">
    <property type="component" value="Unassembled WGS sequence"/>
</dbReference>
<keyword evidence="2" id="KW-1185">Reference proteome</keyword>
<accession>A0ABW5NP35</accession>
<proteinExistence type="predicted"/>
<reference evidence="2" key="1">
    <citation type="journal article" date="2019" name="Int. J. Syst. Evol. Microbiol.">
        <title>The Global Catalogue of Microorganisms (GCM) 10K type strain sequencing project: providing services to taxonomists for standard genome sequencing and annotation.</title>
        <authorList>
            <consortium name="The Broad Institute Genomics Platform"/>
            <consortium name="The Broad Institute Genome Sequencing Center for Infectious Disease"/>
            <person name="Wu L."/>
            <person name="Ma J."/>
        </authorList>
    </citation>
    <scope>NUCLEOTIDE SEQUENCE [LARGE SCALE GENOMIC DNA]</scope>
    <source>
        <strain evidence="2">KCTC 42107</strain>
    </source>
</reference>
<comment type="caution">
    <text evidence="1">The sequence shown here is derived from an EMBL/GenBank/DDBJ whole genome shotgun (WGS) entry which is preliminary data.</text>
</comment>
<sequence length="187" mass="20964">MKKIILLFTALIIISCDDDTSLPPYTPLVYLEDFETAEDNMVLNIDGFTNVAETGTILWSEQVFDRNGYTEFLSEAEGTSTAWLITPAIDLGSTKRTFHFQSAQHHLPQTGSTLEVFISTDYNESDISAATWIPLQAKTAGFYTDWYKFISSGEISLKDYSSIVHIAFKATHTTTGSSYQIDNIKIY</sequence>
<dbReference type="PROSITE" id="PS51257">
    <property type="entry name" value="PROKAR_LIPOPROTEIN"/>
    <property type="match status" value="1"/>
</dbReference>